<dbReference type="PANTHER" id="PTHR11101">
    <property type="entry name" value="PHOSPHATE TRANSPORTER"/>
    <property type="match status" value="1"/>
</dbReference>
<dbReference type="RefSeq" id="WP_090941892.1">
    <property type="nucleotide sequence ID" value="NZ_FNDJ01000019.1"/>
</dbReference>
<evidence type="ECO:0000313" key="8">
    <source>
        <dbReference type="EMBL" id="SDK84976.1"/>
    </source>
</evidence>
<dbReference type="Pfam" id="PF01384">
    <property type="entry name" value="PHO4"/>
    <property type="match status" value="1"/>
</dbReference>
<proteinExistence type="predicted"/>
<dbReference type="OrthoDB" id="9779554at2"/>
<evidence type="ECO:0000256" key="3">
    <source>
        <dbReference type="ARBA" id="ARBA00022692"/>
    </source>
</evidence>
<gene>
    <name evidence="8" type="ORF">SAMN05421869_119147</name>
</gene>
<sequence length="257" mass="26401">MAVVVATAPAFDFTNGFHDTANALATSLATGASAIKGGAIVGRVLVPALLAPLAAIGVATLCTYLVYVLSRSVPERLRRWAFRHGQIGSASLVSLAHGTTTRGRPWASSTTPQGYAAESSSAAVIFASSHFGYPLATTQVIGSRLGKRLAEVRWAVAGRMAAAWLITLPAAGARGQRQRRVERAVLRPVLVKEAGDGGIPRSRRPVEGAGRRTGRGGGPGGGLGPGGPGQRERAGAGLCFRLVAGGIALGLYVMLDK</sequence>
<keyword evidence="3 7" id="KW-0812">Transmembrane</keyword>
<dbReference type="EMBL" id="FNDJ01000019">
    <property type="protein sequence ID" value="SDK84976.1"/>
    <property type="molecule type" value="Genomic_DNA"/>
</dbReference>
<evidence type="ECO:0000256" key="7">
    <source>
        <dbReference type="SAM" id="Phobius"/>
    </source>
</evidence>
<dbReference type="GO" id="GO:0035435">
    <property type="term" value="P:phosphate ion transmembrane transport"/>
    <property type="evidence" value="ECO:0007669"/>
    <property type="project" value="TreeGrafter"/>
</dbReference>
<dbReference type="AlphaFoldDB" id="A0A1G9F9B1"/>
<keyword evidence="2" id="KW-0813">Transport</keyword>
<evidence type="ECO:0000256" key="2">
    <source>
        <dbReference type="ARBA" id="ARBA00022448"/>
    </source>
</evidence>
<dbReference type="GO" id="GO:0005315">
    <property type="term" value="F:phosphate transmembrane transporter activity"/>
    <property type="evidence" value="ECO:0007669"/>
    <property type="project" value="InterPro"/>
</dbReference>
<dbReference type="Proteomes" id="UP000199202">
    <property type="component" value="Unassembled WGS sequence"/>
</dbReference>
<dbReference type="InterPro" id="IPR001204">
    <property type="entry name" value="Phos_transporter"/>
</dbReference>
<evidence type="ECO:0000256" key="5">
    <source>
        <dbReference type="ARBA" id="ARBA00023136"/>
    </source>
</evidence>
<dbReference type="STRING" id="633440.SAMN05421869_119147"/>
<keyword evidence="5 7" id="KW-0472">Membrane</keyword>
<comment type="subcellular location">
    <subcellularLocation>
        <location evidence="1">Membrane</location>
        <topology evidence="1">Multi-pass membrane protein</topology>
    </subcellularLocation>
</comment>
<dbReference type="GO" id="GO:0016020">
    <property type="term" value="C:membrane"/>
    <property type="evidence" value="ECO:0007669"/>
    <property type="project" value="UniProtKB-SubCell"/>
</dbReference>
<evidence type="ECO:0000256" key="4">
    <source>
        <dbReference type="ARBA" id="ARBA00022989"/>
    </source>
</evidence>
<keyword evidence="9" id="KW-1185">Reference proteome</keyword>
<feature type="region of interest" description="Disordered" evidence="6">
    <location>
        <begin position="196"/>
        <end position="230"/>
    </location>
</feature>
<accession>A0A1G9F9B1</accession>
<organism evidence="8 9">
    <name type="scientific">Nonomuraea jiangxiensis</name>
    <dbReference type="NCBI Taxonomy" id="633440"/>
    <lineage>
        <taxon>Bacteria</taxon>
        <taxon>Bacillati</taxon>
        <taxon>Actinomycetota</taxon>
        <taxon>Actinomycetes</taxon>
        <taxon>Streptosporangiales</taxon>
        <taxon>Streptosporangiaceae</taxon>
        <taxon>Nonomuraea</taxon>
    </lineage>
</organism>
<feature type="compositionally biased region" description="Gly residues" evidence="6">
    <location>
        <begin position="215"/>
        <end position="229"/>
    </location>
</feature>
<protein>
    <submittedName>
        <fullName evidence="8">Phosphate transporter family protein</fullName>
    </submittedName>
</protein>
<evidence type="ECO:0000313" key="9">
    <source>
        <dbReference type="Proteomes" id="UP000199202"/>
    </source>
</evidence>
<feature type="transmembrane region" description="Helical" evidence="7">
    <location>
        <begin position="49"/>
        <end position="69"/>
    </location>
</feature>
<keyword evidence="4 7" id="KW-1133">Transmembrane helix</keyword>
<evidence type="ECO:0000256" key="1">
    <source>
        <dbReference type="ARBA" id="ARBA00004141"/>
    </source>
</evidence>
<evidence type="ECO:0000256" key="6">
    <source>
        <dbReference type="SAM" id="MobiDB-lite"/>
    </source>
</evidence>
<feature type="transmembrane region" description="Helical" evidence="7">
    <location>
        <begin position="238"/>
        <end position="255"/>
    </location>
</feature>
<dbReference type="PANTHER" id="PTHR11101:SF54">
    <property type="entry name" value="LOW-AFFINITY INORGANIC PHOSPHATE TRANSPORTER-RELATED"/>
    <property type="match status" value="1"/>
</dbReference>
<name>A0A1G9F9B1_9ACTN</name>
<reference evidence="8 9" key="1">
    <citation type="submission" date="2016-10" db="EMBL/GenBank/DDBJ databases">
        <authorList>
            <person name="de Groot N.N."/>
        </authorList>
    </citation>
    <scope>NUCLEOTIDE SEQUENCE [LARGE SCALE GENOMIC DNA]</scope>
    <source>
        <strain evidence="8 9">CGMCC 4.6533</strain>
    </source>
</reference>